<sequence length="215" mass="24847">MIISPETPAWYSPTSIRNCPPFHITPNNTKIHMNDTINFPYGAYHYYCALGNAQHLQKPYSSCDPYSNPQAQELVQLLLHPIWAEYGYRTKHGEDWVGDGRIGNSMSVDFPVDFTSIRYVIYKLYTSVIKLKKMNGYDFIPLQDPGTTPARRIWTSLDVGTEIFVTDKAEVAEWTLSNFDVILNHFLKNLWNIEKCKLPRRIRPSTNEFALKPKV</sequence>
<dbReference type="InterPro" id="IPR056122">
    <property type="entry name" value="DUF7705"/>
</dbReference>
<keyword evidence="3" id="KW-1185">Reference proteome</keyword>
<name>A0ABD1TUW0_9LAMI</name>
<feature type="domain" description="DUF7705" evidence="1">
    <location>
        <begin position="1"/>
        <end position="101"/>
    </location>
</feature>
<dbReference type="AlphaFoldDB" id="A0ABD1TUW0"/>
<dbReference type="PANTHER" id="PTHR33916:SF8">
    <property type="entry name" value="OS05G0272800 PROTEIN"/>
    <property type="match status" value="1"/>
</dbReference>
<reference evidence="3" key="1">
    <citation type="submission" date="2024-07" db="EMBL/GenBank/DDBJ databases">
        <title>Two chromosome-level genome assemblies of Korean endemic species Abeliophyllum distichum and Forsythia ovata (Oleaceae).</title>
        <authorList>
            <person name="Jang H."/>
        </authorList>
    </citation>
    <scope>NUCLEOTIDE SEQUENCE [LARGE SCALE GENOMIC DNA]</scope>
</reference>
<feature type="domain" description="DUF7705" evidence="1">
    <location>
        <begin position="142"/>
        <end position="183"/>
    </location>
</feature>
<dbReference type="Pfam" id="PF24804">
    <property type="entry name" value="DUF7705"/>
    <property type="match status" value="2"/>
</dbReference>
<dbReference type="EMBL" id="JBFOLJ010000008">
    <property type="protein sequence ID" value="KAL2516526.1"/>
    <property type="molecule type" value="Genomic_DNA"/>
</dbReference>
<evidence type="ECO:0000259" key="1">
    <source>
        <dbReference type="Pfam" id="PF24804"/>
    </source>
</evidence>
<evidence type="ECO:0000313" key="3">
    <source>
        <dbReference type="Proteomes" id="UP001604277"/>
    </source>
</evidence>
<evidence type="ECO:0000313" key="2">
    <source>
        <dbReference type="EMBL" id="KAL2516526.1"/>
    </source>
</evidence>
<organism evidence="2 3">
    <name type="scientific">Forsythia ovata</name>
    <dbReference type="NCBI Taxonomy" id="205694"/>
    <lineage>
        <taxon>Eukaryota</taxon>
        <taxon>Viridiplantae</taxon>
        <taxon>Streptophyta</taxon>
        <taxon>Embryophyta</taxon>
        <taxon>Tracheophyta</taxon>
        <taxon>Spermatophyta</taxon>
        <taxon>Magnoliopsida</taxon>
        <taxon>eudicotyledons</taxon>
        <taxon>Gunneridae</taxon>
        <taxon>Pentapetalae</taxon>
        <taxon>asterids</taxon>
        <taxon>lamiids</taxon>
        <taxon>Lamiales</taxon>
        <taxon>Oleaceae</taxon>
        <taxon>Forsythieae</taxon>
        <taxon>Forsythia</taxon>
    </lineage>
</organism>
<dbReference type="PANTHER" id="PTHR33916">
    <property type="entry name" value="EXPANSIN-LIKE EG45 DOMAIN-CONTAINING PROTEIN"/>
    <property type="match status" value="1"/>
</dbReference>
<proteinExistence type="predicted"/>
<accession>A0ABD1TUW0</accession>
<protein>
    <recommendedName>
        <fullName evidence="1">DUF7705 domain-containing protein</fullName>
    </recommendedName>
</protein>
<gene>
    <name evidence="2" type="ORF">Fot_30497</name>
</gene>
<comment type="caution">
    <text evidence="2">The sequence shown here is derived from an EMBL/GenBank/DDBJ whole genome shotgun (WGS) entry which is preliminary data.</text>
</comment>
<dbReference type="Proteomes" id="UP001604277">
    <property type="component" value="Unassembled WGS sequence"/>
</dbReference>